<evidence type="ECO:0000313" key="3">
    <source>
        <dbReference type="Proteomes" id="UP000008022"/>
    </source>
</evidence>
<reference evidence="3" key="1">
    <citation type="submission" date="2013-06" db="EMBL/GenBank/DDBJ databases">
        <authorList>
            <person name="Zhao Q."/>
        </authorList>
    </citation>
    <scope>NUCLEOTIDE SEQUENCE</scope>
    <source>
        <strain evidence="3">cv. W1943</strain>
    </source>
</reference>
<dbReference type="Proteomes" id="UP000008022">
    <property type="component" value="Unassembled WGS sequence"/>
</dbReference>
<sequence>MWIAATVEGEEIGSGKGISGLWRRRRRRRSTGGRSGGLRRSEEKRHVLGTAAAATPEGDDPPTVANGECEEEEGGEGRALAGPAVAERGGVRRIGVCWQRQQRRWGEARVPRGQRTLIARGGSRRIGDIGEMADGRSGLGEMHMDGRD</sequence>
<reference evidence="2" key="2">
    <citation type="submission" date="2015-06" db="UniProtKB">
        <authorList>
            <consortium name="EnsemblPlants"/>
        </authorList>
    </citation>
    <scope>IDENTIFICATION</scope>
</reference>
<evidence type="ECO:0000256" key="1">
    <source>
        <dbReference type="SAM" id="MobiDB-lite"/>
    </source>
</evidence>
<proteinExistence type="predicted"/>
<dbReference type="EnsemblPlants" id="ORUFI09G05540.1">
    <property type="protein sequence ID" value="ORUFI09G05540.1"/>
    <property type="gene ID" value="ORUFI09G05540"/>
</dbReference>
<dbReference type="HOGENOM" id="CLU_147670_0_0_1"/>
<feature type="region of interest" description="Disordered" evidence="1">
    <location>
        <begin position="1"/>
        <end position="82"/>
    </location>
</feature>
<feature type="region of interest" description="Disordered" evidence="1">
    <location>
        <begin position="127"/>
        <end position="148"/>
    </location>
</feature>
<feature type="compositionally biased region" description="Basic residues" evidence="1">
    <location>
        <begin position="22"/>
        <end position="31"/>
    </location>
</feature>
<dbReference type="Gramene" id="ORUFI09G05540.1">
    <property type="protein sequence ID" value="ORUFI09G05540.1"/>
    <property type="gene ID" value="ORUFI09G05540"/>
</dbReference>
<accession>A0A0E0QPJ1</accession>
<keyword evidence="3" id="KW-1185">Reference proteome</keyword>
<protein>
    <submittedName>
        <fullName evidence="2">Uncharacterized protein</fullName>
    </submittedName>
</protein>
<organism evidence="2 3">
    <name type="scientific">Oryza rufipogon</name>
    <name type="common">Brownbeard rice</name>
    <name type="synonym">Asian wild rice</name>
    <dbReference type="NCBI Taxonomy" id="4529"/>
    <lineage>
        <taxon>Eukaryota</taxon>
        <taxon>Viridiplantae</taxon>
        <taxon>Streptophyta</taxon>
        <taxon>Embryophyta</taxon>
        <taxon>Tracheophyta</taxon>
        <taxon>Spermatophyta</taxon>
        <taxon>Magnoliopsida</taxon>
        <taxon>Liliopsida</taxon>
        <taxon>Poales</taxon>
        <taxon>Poaceae</taxon>
        <taxon>BOP clade</taxon>
        <taxon>Oryzoideae</taxon>
        <taxon>Oryzeae</taxon>
        <taxon>Oryzinae</taxon>
        <taxon>Oryza</taxon>
    </lineage>
</organism>
<evidence type="ECO:0000313" key="2">
    <source>
        <dbReference type="EnsemblPlants" id="ORUFI09G05540.1"/>
    </source>
</evidence>
<dbReference type="OMA" id="IGVCWQR"/>
<name>A0A0E0QPJ1_ORYRU</name>
<dbReference type="AlphaFoldDB" id="A0A0E0QPJ1"/>